<keyword evidence="5 7" id="KW-1133">Transmembrane helix</keyword>
<feature type="transmembrane region" description="Helical" evidence="7">
    <location>
        <begin position="223"/>
        <end position="244"/>
    </location>
</feature>
<dbReference type="InterPro" id="IPR011701">
    <property type="entry name" value="MFS"/>
</dbReference>
<sequence length="400" mass="43630">MSFQSYVAVLKNWDFTKLWISQATSQLTNYILSFAILIKVFQLTSSSLSVALIIMAFGLATVLFGSLAGVYADRFDRKWLLTIINFLQAGAIALYFVVGSDFWGLFLITFLYASLNQFYLPAEAPSIPNLVPHDQILIANSYFAFTNSASLIIGFAAAGPMSQAFGQAAPFIVGVVLLTIAGLATLSLPSLKPEVVQKHPHVWWEFREGIVHFWANKPLHFPLVSLVSIQIVNGMLITIAPAFMEKAIGINLNTGSIFVVVPLGLGILVGALSLGWESRFLSKPSLILMGFLGMGLMLFALSFIELFVHKYIYYSVIGFVIGFFNAHIFAPAHSLLQTHALSHIRGRVYGSLHVLLQLSATTPTILVGVLADQISLGFIMAGLGLVLVMFGLGTRPKPII</sequence>
<feature type="domain" description="Major facilitator superfamily (MFS) profile" evidence="8">
    <location>
        <begin position="1"/>
        <end position="399"/>
    </location>
</feature>
<evidence type="ECO:0000256" key="1">
    <source>
        <dbReference type="ARBA" id="ARBA00004651"/>
    </source>
</evidence>
<accession>A0A1F5NQP4</accession>
<feature type="transmembrane region" description="Helical" evidence="7">
    <location>
        <begin position="50"/>
        <end position="72"/>
    </location>
</feature>
<evidence type="ECO:0000256" key="3">
    <source>
        <dbReference type="ARBA" id="ARBA00022475"/>
    </source>
</evidence>
<feature type="transmembrane region" description="Helical" evidence="7">
    <location>
        <begin position="141"/>
        <end position="162"/>
    </location>
</feature>
<protein>
    <recommendedName>
        <fullName evidence="8">Major facilitator superfamily (MFS) profile domain-containing protein</fullName>
    </recommendedName>
</protein>
<feature type="transmembrane region" description="Helical" evidence="7">
    <location>
        <begin position="348"/>
        <end position="370"/>
    </location>
</feature>
<evidence type="ECO:0000256" key="6">
    <source>
        <dbReference type="ARBA" id="ARBA00023136"/>
    </source>
</evidence>
<keyword evidence="6 7" id="KW-0472">Membrane</keyword>
<dbReference type="EMBL" id="MFEJ01000023">
    <property type="protein sequence ID" value="OGE80006.1"/>
    <property type="molecule type" value="Genomic_DNA"/>
</dbReference>
<feature type="transmembrane region" description="Helical" evidence="7">
    <location>
        <begin position="312"/>
        <end position="336"/>
    </location>
</feature>
<organism evidence="9 10">
    <name type="scientific">Candidatus Doudnabacteria bacterium RIFCSPHIGHO2_01_FULL_45_18</name>
    <dbReference type="NCBI Taxonomy" id="1817823"/>
    <lineage>
        <taxon>Bacteria</taxon>
        <taxon>Candidatus Doudnaibacteriota</taxon>
    </lineage>
</organism>
<evidence type="ECO:0000256" key="5">
    <source>
        <dbReference type="ARBA" id="ARBA00022989"/>
    </source>
</evidence>
<dbReference type="InterPro" id="IPR020846">
    <property type="entry name" value="MFS_dom"/>
</dbReference>
<evidence type="ECO:0000313" key="10">
    <source>
        <dbReference type="Proteomes" id="UP000176233"/>
    </source>
</evidence>
<evidence type="ECO:0000256" key="2">
    <source>
        <dbReference type="ARBA" id="ARBA00022448"/>
    </source>
</evidence>
<dbReference type="Pfam" id="PF07690">
    <property type="entry name" value="MFS_1"/>
    <property type="match status" value="1"/>
</dbReference>
<evidence type="ECO:0000256" key="4">
    <source>
        <dbReference type="ARBA" id="ARBA00022692"/>
    </source>
</evidence>
<dbReference type="AlphaFoldDB" id="A0A1F5NQP4"/>
<feature type="transmembrane region" description="Helical" evidence="7">
    <location>
        <begin position="376"/>
        <end position="394"/>
    </location>
</feature>
<dbReference type="CDD" id="cd06173">
    <property type="entry name" value="MFS_MefA_like"/>
    <property type="match status" value="1"/>
</dbReference>
<feature type="transmembrane region" description="Helical" evidence="7">
    <location>
        <begin position="102"/>
        <end position="120"/>
    </location>
</feature>
<name>A0A1F5NQP4_9BACT</name>
<evidence type="ECO:0000313" key="9">
    <source>
        <dbReference type="EMBL" id="OGE80006.1"/>
    </source>
</evidence>
<dbReference type="SUPFAM" id="SSF103473">
    <property type="entry name" value="MFS general substrate transporter"/>
    <property type="match status" value="1"/>
</dbReference>
<dbReference type="GO" id="GO:0005886">
    <property type="term" value="C:plasma membrane"/>
    <property type="evidence" value="ECO:0007669"/>
    <property type="project" value="UniProtKB-SubCell"/>
</dbReference>
<feature type="transmembrane region" description="Helical" evidence="7">
    <location>
        <begin position="256"/>
        <end position="274"/>
    </location>
</feature>
<keyword evidence="3" id="KW-1003">Cell membrane</keyword>
<dbReference type="InterPro" id="IPR036259">
    <property type="entry name" value="MFS_trans_sf"/>
</dbReference>
<dbReference type="PANTHER" id="PTHR43266:SF2">
    <property type="entry name" value="MAJOR FACILITATOR SUPERFAMILY (MFS) PROFILE DOMAIN-CONTAINING PROTEIN"/>
    <property type="match status" value="1"/>
</dbReference>
<dbReference type="Gene3D" id="1.20.1250.20">
    <property type="entry name" value="MFS general substrate transporter like domains"/>
    <property type="match status" value="1"/>
</dbReference>
<dbReference type="GO" id="GO:0022857">
    <property type="term" value="F:transmembrane transporter activity"/>
    <property type="evidence" value="ECO:0007669"/>
    <property type="project" value="InterPro"/>
</dbReference>
<reference evidence="9 10" key="1">
    <citation type="journal article" date="2016" name="Nat. Commun.">
        <title>Thousands of microbial genomes shed light on interconnected biogeochemical processes in an aquifer system.</title>
        <authorList>
            <person name="Anantharaman K."/>
            <person name="Brown C.T."/>
            <person name="Hug L.A."/>
            <person name="Sharon I."/>
            <person name="Castelle C.J."/>
            <person name="Probst A.J."/>
            <person name="Thomas B.C."/>
            <person name="Singh A."/>
            <person name="Wilkins M.J."/>
            <person name="Karaoz U."/>
            <person name="Brodie E.L."/>
            <person name="Williams K.H."/>
            <person name="Hubbard S.S."/>
            <person name="Banfield J.F."/>
        </authorList>
    </citation>
    <scope>NUCLEOTIDE SEQUENCE [LARGE SCALE GENOMIC DNA]</scope>
</reference>
<comment type="caution">
    <text evidence="9">The sequence shown here is derived from an EMBL/GenBank/DDBJ whole genome shotgun (WGS) entry which is preliminary data.</text>
</comment>
<keyword evidence="4 7" id="KW-0812">Transmembrane</keyword>
<gene>
    <name evidence="9" type="ORF">A2660_02845</name>
</gene>
<feature type="transmembrane region" description="Helical" evidence="7">
    <location>
        <begin position="286"/>
        <end position="306"/>
    </location>
</feature>
<evidence type="ECO:0000256" key="7">
    <source>
        <dbReference type="SAM" id="Phobius"/>
    </source>
</evidence>
<proteinExistence type="predicted"/>
<comment type="subcellular location">
    <subcellularLocation>
        <location evidence="1">Cell membrane</location>
        <topology evidence="1">Multi-pass membrane protein</topology>
    </subcellularLocation>
</comment>
<dbReference type="PROSITE" id="PS50850">
    <property type="entry name" value="MFS"/>
    <property type="match status" value="1"/>
</dbReference>
<dbReference type="PANTHER" id="PTHR43266">
    <property type="entry name" value="MACROLIDE-EFFLUX PROTEIN"/>
    <property type="match status" value="1"/>
</dbReference>
<feature type="transmembrane region" description="Helical" evidence="7">
    <location>
        <begin position="168"/>
        <end position="188"/>
    </location>
</feature>
<dbReference type="Proteomes" id="UP000176233">
    <property type="component" value="Unassembled WGS sequence"/>
</dbReference>
<keyword evidence="2" id="KW-0813">Transport</keyword>
<evidence type="ECO:0000259" key="8">
    <source>
        <dbReference type="PROSITE" id="PS50850"/>
    </source>
</evidence>